<name>A0A7C3SPP6_9BACT</name>
<evidence type="ECO:0000313" key="1">
    <source>
        <dbReference type="EMBL" id="HGB30242.1"/>
    </source>
</evidence>
<dbReference type="AlphaFoldDB" id="A0A7C3SPP6"/>
<dbReference type="NCBIfam" id="TIGR01725">
    <property type="entry name" value="phge_HK97_gp10"/>
    <property type="match status" value="1"/>
</dbReference>
<sequence length="154" mass="17367">MAEIIEIKIEGLDKLNKKLGGLSNVMVREQMRRTMYISTEKVKNEARKRVPVDTGNLRRSIRDIVQVSDKEVSGIVGPTEPYGAPVEYGAKPHFPPVGALKRWAEKRGINPYALAVSISRKGVKPHPFLIPAFQEKAKEIVEEFKKAIDYLLNQ</sequence>
<reference evidence="1" key="1">
    <citation type="journal article" date="2020" name="mSystems">
        <title>Genome- and Community-Level Interaction Insights into Carbon Utilization and Element Cycling Functions of Hydrothermarchaeota in Hydrothermal Sediment.</title>
        <authorList>
            <person name="Zhou Z."/>
            <person name="Liu Y."/>
            <person name="Xu W."/>
            <person name="Pan J."/>
            <person name="Luo Z.H."/>
            <person name="Li M."/>
        </authorList>
    </citation>
    <scope>NUCLEOTIDE SEQUENCE [LARGE SCALE GENOMIC DNA]</scope>
    <source>
        <strain evidence="1">SpSt-751</strain>
    </source>
</reference>
<dbReference type="InterPro" id="IPR010064">
    <property type="entry name" value="HK97-gp10_tail"/>
</dbReference>
<dbReference type="Pfam" id="PF04883">
    <property type="entry name" value="HK97-gp10_like"/>
    <property type="match status" value="1"/>
</dbReference>
<dbReference type="EMBL" id="DTGA01000001">
    <property type="protein sequence ID" value="HGB30242.1"/>
    <property type="molecule type" value="Genomic_DNA"/>
</dbReference>
<organism evidence="1">
    <name type="scientific">Dictyoglomus turgidum</name>
    <dbReference type="NCBI Taxonomy" id="513050"/>
    <lineage>
        <taxon>Bacteria</taxon>
        <taxon>Pseudomonadati</taxon>
        <taxon>Dictyoglomota</taxon>
        <taxon>Dictyoglomia</taxon>
        <taxon>Dictyoglomales</taxon>
        <taxon>Dictyoglomaceae</taxon>
        <taxon>Dictyoglomus</taxon>
    </lineage>
</organism>
<protein>
    <submittedName>
        <fullName evidence="1">HK97 gp10 family phage protein</fullName>
    </submittedName>
</protein>
<comment type="caution">
    <text evidence="1">The sequence shown here is derived from an EMBL/GenBank/DDBJ whole genome shotgun (WGS) entry which is preliminary data.</text>
</comment>
<proteinExistence type="predicted"/>
<accession>A0A7C3SPP6</accession>
<gene>
    <name evidence="1" type="ORF">ENV35_00010</name>
</gene>